<evidence type="ECO:0000313" key="3">
    <source>
        <dbReference type="Proteomes" id="UP000887575"/>
    </source>
</evidence>
<dbReference type="WBParaSite" id="MBELARI_LOCUS19493">
    <property type="protein sequence ID" value="MBELARI_LOCUS19493"/>
    <property type="gene ID" value="MBELARI_LOCUS19493"/>
</dbReference>
<organism evidence="3 4">
    <name type="scientific">Mesorhabditis belari</name>
    <dbReference type="NCBI Taxonomy" id="2138241"/>
    <lineage>
        <taxon>Eukaryota</taxon>
        <taxon>Metazoa</taxon>
        <taxon>Ecdysozoa</taxon>
        <taxon>Nematoda</taxon>
        <taxon>Chromadorea</taxon>
        <taxon>Rhabditida</taxon>
        <taxon>Rhabditina</taxon>
        <taxon>Rhabditomorpha</taxon>
        <taxon>Rhabditoidea</taxon>
        <taxon>Rhabditidae</taxon>
        <taxon>Mesorhabditinae</taxon>
        <taxon>Mesorhabditis</taxon>
    </lineage>
</organism>
<proteinExistence type="predicted"/>
<feature type="region of interest" description="Disordered" evidence="1">
    <location>
        <begin position="149"/>
        <end position="172"/>
    </location>
</feature>
<evidence type="ECO:0000256" key="2">
    <source>
        <dbReference type="SAM" id="Phobius"/>
    </source>
</evidence>
<sequence>MPRYPNITVSGAFLILFSILCELFHMLTRHRNLSDFKKQRGPPISCSFFWETDSCREYYANTSIWYYNVFRVSGNLILDIVKTIADMIGSFFGTMIQKYVDSYAWYFQLPAFGFIGVSIIFLVALIFGIQMKLTTPWASLSFSQGRAATRSQTQSPPPLYSRQEAFPPSKRSMSLHNPMLIVKESLQRSSFSKYFKT</sequence>
<feature type="transmembrane region" description="Helical" evidence="2">
    <location>
        <begin position="103"/>
        <end position="127"/>
    </location>
</feature>
<keyword evidence="2" id="KW-1133">Transmembrane helix</keyword>
<accession>A0AAF3EZF4</accession>
<keyword evidence="2" id="KW-0472">Membrane</keyword>
<keyword evidence="3" id="KW-1185">Reference proteome</keyword>
<reference evidence="4" key="1">
    <citation type="submission" date="2024-02" db="UniProtKB">
        <authorList>
            <consortium name="WormBaseParasite"/>
        </authorList>
    </citation>
    <scope>IDENTIFICATION</scope>
</reference>
<keyword evidence="2" id="KW-0812">Transmembrane</keyword>
<evidence type="ECO:0000313" key="4">
    <source>
        <dbReference type="WBParaSite" id="MBELARI_LOCUS19493"/>
    </source>
</evidence>
<evidence type="ECO:0000256" key="1">
    <source>
        <dbReference type="SAM" id="MobiDB-lite"/>
    </source>
</evidence>
<protein>
    <submittedName>
        <fullName evidence="4">Chloride channel CLIC-like protein 1</fullName>
    </submittedName>
</protein>
<dbReference type="AlphaFoldDB" id="A0AAF3EZF4"/>
<feature type="transmembrane region" description="Helical" evidence="2">
    <location>
        <begin position="6"/>
        <end position="28"/>
    </location>
</feature>
<name>A0AAF3EZF4_9BILA</name>
<dbReference type="Proteomes" id="UP000887575">
    <property type="component" value="Unassembled WGS sequence"/>
</dbReference>